<dbReference type="OrthoDB" id="9811889at2"/>
<organism evidence="2 3">
    <name type="scientific">Pedobacter duraquae</name>
    <dbReference type="NCBI Taxonomy" id="425511"/>
    <lineage>
        <taxon>Bacteria</taxon>
        <taxon>Pseudomonadati</taxon>
        <taxon>Bacteroidota</taxon>
        <taxon>Sphingobacteriia</taxon>
        <taxon>Sphingobacteriales</taxon>
        <taxon>Sphingobacteriaceae</taxon>
        <taxon>Pedobacter</taxon>
    </lineage>
</organism>
<dbReference type="Gene3D" id="3.30.450.40">
    <property type="match status" value="1"/>
</dbReference>
<evidence type="ECO:0000259" key="1">
    <source>
        <dbReference type="Pfam" id="PF01590"/>
    </source>
</evidence>
<feature type="domain" description="GAF" evidence="1">
    <location>
        <begin position="33"/>
        <end position="163"/>
    </location>
</feature>
<reference evidence="2 3" key="1">
    <citation type="submission" date="2019-03" db="EMBL/GenBank/DDBJ databases">
        <title>Genomic Encyclopedia of Archaeal and Bacterial Type Strains, Phase II (KMG-II): from individual species to whole genera.</title>
        <authorList>
            <person name="Goeker M."/>
        </authorList>
    </citation>
    <scope>NUCLEOTIDE SEQUENCE [LARGE SCALE GENOMIC DNA]</scope>
    <source>
        <strain evidence="2 3">DSM 19034</strain>
    </source>
</reference>
<dbReference type="PANTHER" id="PTHR43102:SF2">
    <property type="entry name" value="GAF DOMAIN-CONTAINING PROTEIN"/>
    <property type="match status" value="1"/>
</dbReference>
<gene>
    <name evidence="2" type="ORF">CLV32_0604</name>
</gene>
<dbReference type="PANTHER" id="PTHR43102">
    <property type="entry name" value="SLR1143 PROTEIN"/>
    <property type="match status" value="1"/>
</dbReference>
<dbReference type="SUPFAM" id="SSF55781">
    <property type="entry name" value="GAF domain-like"/>
    <property type="match status" value="1"/>
</dbReference>
<sequence length="176" mass="19467">MEQVLGVDHNEEQEFHRVRAVNRYATLTSAAKKALDEVTQLAREIFNVELALVCFVDLHEVFVQSSSAGSIPGPADRTTTLCSRAIKSAEVTVINNKEMEDYLLTNPLIAREQGLEFYAAAPLITNEGLNIGTFCLLDSKNRSFFQGDKDILARFSRIVMSALELCHSSIITITAS</sequence>
<dbReference type="InterPro" id="IPR029016">
    <property type="entry name" value="GAF-like_dom_sf"/>
</dbReference>
<keyword evidence="3" id="KW-1185">Reference proteome</keyword>
<name>A0A4R6IQT5_9SPHI</name>
<comment type="caution">
    <text evidence="2">The sequence shown here is derived from an EMBL/GenBank/DDBJ whole genome shotgun (WGS) entry which is preliminary data.</text>
</comment>
<dbReference type="InterPro" id="IPR003018">
    <property type="entry name" value="GAF"/>
</dbReference>
<evidence type="ECO:0000313" key="2">
    <source>
        <dbReference type="EMBL" id="TDO24315.1"/>
    </source>
</evidence>
<dbReference type="AlphaFoldDB" id="A0A4R6IQT5"/>
<dbReference type="Proteomes" id="UP000295499">
    <property type="component" value="Unassembled WGS sequence"/>
</dbReference>
<dbReference type="Pfam" id="PF01590">
    <property type="entry name" value="GAF"/>
    <property type="match status" value="1"/>
</dbReference>
<accession>A0A4R6IQT5</accession>
<dbReference type="EMBL" id="SNWM01000001">
    <property type="protein sequence ID" value="TDO24315.1"/>
    <property type="molecule type" value="Genomic_DNA"/>
</dbReference>
<protein>
    <submittedName>
        <fullName evidence="2">GAF domain-containing protein</fullName>
    </submittedName>
</protein>
<evidence type="ECO:0000313" key="3">
    <source>
        <dbReference type="Proteomes" id="UP000295499"/>
    </source>
</evidence>
<dbReference type="RefSeq" id="WP_133552201.1">
    <property type="nucleotide sequence ID" value="NZ_SNWM01000001.1"/>
</dbReference>
<proteinExistence type="predicted"/>